<accession>A0A7D5VBP9</accession>
<sequence>MSKPLIKPLLAATLLASLASSVFALEYRSTARNGVILYDAPQESSTKRFVLSANIPLEILAEQGNWLRVRDRDGTLAWLTKADVSSTRYVQVNRLAEVRKDAAANSALLFKVERNVVIELLQDTRTGWLKIKHRDGAIGYIRIEDVWGA</sequence>
<evidence type="ECO:0000313" key="3">
    <source>
        <dbReference type="Proteomes" id="UP000510822"/>
    </source>
</evidence>
<evidence type="ECO:0000256" key="1">
    <source>
        <dbReference type="SAM" id="SignalP"/>
    </source>
</evidence>
<dbReference type="Gene3D" id="2.30.30.40">
    <property type="entry name" value="SH3 Domains"/>
    <property type="match status" value="1"/>
</dbReference>
<dbReference type="KEGG" id="cfon:HZU75_15600"/>
<dbReference type="AlphaFoldDB" id="A0A7D5VBP9"/>
<dbReference type="RefSeq" id="WP_180306908.1">
    <property type="nucleotide sequence ID" value="NZ_CP058952.1"/>
</dbReference>
<feature type="chain" id="PRO_5028803621" evidence="1">
    <location>
        <begin position="25"/>
        <end position="149"/>
    </location>
</feature>
<gene>
    <name evidence="2" type="ORF">HZU75_15600</name>
</gene>
<keyword evidence="1" id="KW-0732">Signal</keyword>
<evidence type="ECO:0000313" key="2">
    <source>
        <dbReference type="EMBL" id="QLI82834.1"/>
    </source>
</evidence>
<feature type="signal peptide" evidence="1">
    <location>
        <begin position="1"/>
        <end position="24"/>
    </location>
</feature>
<proteinExistence type="predicted"/>
<protein>
    <submittedName>
        <fullName evidence="2">SH3 domain-containing protein</fullName>
    </submittedName>
</protein>
<dbReference type="InterPro" id="IPR010466">
    <property type="entry name" value="DUF1058"/>
</dbReference>
<dbReference type="Pfam" id="PF06347">
    <property type="entry name" value="SH3_4"/>
    <property type="match status" value="2"/>
</dbReference>
<dbReference type="EMBL" id="CP058952">
    <property type="protein sequence ID" value="QLI82834.1"/>
    <property type="molecule type" value="Genomic_DNA"/>
</dbReference>
<dbReference type="Proteomes" id="UP000510822">
    <property type="component" value="Chromosome"/>
</dbReference>
<keyword evidence="3" id="KW-1185">Reference proteome</keyword>
<reference evidence="2 3" key="1">
    <citation type="journal article" date="2016" name="Int. J. Syst. Evol. Microbiol.">
        <title>Chitinibacter fontanus sp. nov., isolated from a spring.</title>
        <authorList>
            <person name="Sheu S.Y."/>
            <person name="Li Y.S."/>
            <person name="Young C.C."/>
            <person name="Chen W.M."/>
        </authorList>
    </citation>
    <scope>NUCLEOTIDE SEQUENCE [LARGE SCALE GENOMIC DNA]</scope>
    <source>
        <strain evidence="2 3">STM-7</strain>
    </source>
</reference>
<organism evidence="2 3">
    <name type="scientific">Chitinibacter fontanus</name>
    <dbReference type="NCBI Taxonomy" id="1737446"/>
    <lineage>
        <taxon>Bacteria</taxon>
        <taxon>Pseudomonadati</taxon>
        <taxon>Pseudomonadota</taxon>
        <taxon>Betaproteobacteria</taxon>
        <taxon>Neisseriales</taxon>
        <taxon>Chitinibacteraceae</taxon>
        <taxon>Chitinibacter</taxon>
    </lineage>
</organism>
<name>A0A7D5VBP9_9NEIS</name>